<dbReference type="OrthoDB" id="176168at2"/>
<dbReference type="CDD" id="cd14752">
    <property type="entry name" value="GH31_N"/>
    <property type="match status" value="1"/>
</dbReference>
<dbReference type="PANTHER" id="PTHR43863:SF2">
    <property type="entry name" value="MALTASE-GLUCOAMYLASE"/>
    <property type="match status" value="1"/>
</dbReference>
<dbReference type="Gene3D" id="2.60.40.1180">
    <property type="entry name" value="Golgi alpha-mannosidase II"/>
    <property type="match status" value="2"/>
</dbReference>
<dbReference type="Pfam" id="PF01055">
    <property type="entry name" value="Glyco_hydro_31_2nd"/>
    <property type="match status" value="1"/>
</dbReference>
<evidence type="ECO:0000256" key="1">
    <source>
        <dbReference type="ARBA" id="ARBA00007806"/>
    </source>
</evidence>
<evidence type="ECO:0000259" key="3">
    <source>
        <dbReference type="PROSITE" id="PS51166"/>
    </source>
</evidence>
<name>A0A2K8U964_9GAMM</name>
<reference evidence="4 5" key="1">
    <citation type="submission" date="2017-03" db="EMBL/GenBank/DDBJ databases">
        <title>Complete genome sequence of Candidatus 'Thiodictyon syntrophicum' sp. nov. strain Cad16T, a photolithoautotroph purple sulfur bacterium isolated from an alpine meromictic lake.</title>
        <authorList>
            <person name="Luedin S.M."/>
            <person name="Pothier J.F."/>
            <person name="Danza F."/>
            <person name="Storelli N."/>
            <person name="Wittwer M."/>
            <person name="Tonolla M."/>
        </authorList>
    </citation>
    <scope>NUCLEOTIDE SEQUENCE [LARGE SCALE GENOMIC DNA]</scope>
    <source>
        <strain evidence="4 5">Cad16T</strain>
    </source>
</reference>
<evidence type="ECO:0000313" key="4">
    <source>
        <dbReference type="EMBL" id="AUB82132.1"/>
    </source>
</evidence>
<dbReference type="GO" id="GO:2001070">
    <property type="term" value="F:starch binding"/>
    <property type="evidence" value="ECO:0007669"/>
    <property type="project" value="InterPro"/>
</dbReference>
<dbReference type="RefSeq" id="WP_100919878.1">
    <property type="nucleotide sequence ID" value="NZ_CP020370.1"/>
</dbReference>
<dbReference type="InterPro" id="IPR033403">
    <property type="entry name" value="DUF5110"/>
</dbReference>
<organism evidence="4 5">
    <name type="scientific">Candidatus Thiodictyon syntrophicum</name>
    <dbReference type="NCBI Taxonomy" id="1166950"/>
    <lineage>
        <taxon>Bacteria</taxon>
        <taxon>Pseudomonadati</taxon>
        <taxon>Pseudomonadota</taxon>
        <taxon>Gammaproteobacteria</taxon>
        <taxon>Chromatiales</taxon>
        <taxon>Chromatiaceae</taxon>
        <taxon>Thiodictyon</taxon>
    </lineage>
</organism>
<feature type="domain" description="CBM20" evidence="3">
    <location>
        <begin position="922"/>
        <end position="1031"/>
    </location>
</feature>
<keyword evidence="5" id="KW-1185">Reference proteome</keyword>
<proteinExistence type="inferred from homology"/>
<evidence type="ECO:0000256" key="2">
    <source>
        <dbReference type="SAM" id="MobiDB-lite"/>
    </source>
</evidence>
<dbReference type="SUPFAM" id="SSF51445">
    <property type="entry name" value="(Trans)glycosidases"/>
    <property type="match status" value="1"/>
</dbReference>
<dbReference type="InterPro" id="IPR002044">
    <property type="entry name" value="CBM20"/>
</dbReference>
<dbReference type="Gene3D" id="2.60.40.10">
    <property type="entry name" value="Immunoglobulins"/>
    <property type="match status" value="2"/>
</dbReference>
<comment type="similarity">
    <text evidence="1">Belongs to the glycosyl hydrolase 31 family.</text>
</comment>
<dbReference type="GO" id="GO:0004553">
    <property type="term" value="F:hydrolase activity, hydrolyzing O-glycosyl compounds"/>
    <property type="evidence" value="ECO:0007669"/>
    <property type="project" value="InterPro"/>
</dbReference>
<dbReference type="Pfam" id="PF00686">
    <property type="entry name" value="CBM_20"/>
    <property type="match status" value="2"/>
</dbReference>
<dbReference type="EMBL" id="CP020370">
    <property type="protein sequence ID" value="AUB82132.1"/>
    <property type="molecule type" value="Genomic_DNA"/>
</dbReference>
<dbReference type="InterPro" id="IPR013783">
    <property type="entry name" value="Ig-like_fold"/>
</dbReference>
<feature type="domain" description="CBM20" evidence="3">
    <location>
        <begin position="1030"/>
        <end position="1135"/>
    </location>
</feature>
<protein>
    <recommendedName>
        <fullName evidence="3">CBM20 domain-containing protein</fullName>
    </recommendedName>
</protein>
<dbReference type="PANTHER" id="PTHR43863">
    <property type="entry name" value="HYDROLASE, PUTATIVE (AFU_ORTHOLOGUE AFUA_1G03140)-RELATED"/>
    <property type="match status" value="1"/>
</dbReference>
<dbReference type="InterPro" id="IPR048395">
    <property type="entry name" value="Glyco_hydro_31_C"/>
</dbReference>
<dbReference type="InterPro" id="IPR017853">
    <property type="entry name" value="GH"/>
</dbReference>
<sequence length="1135" mass="122121">MKIPAPGDRPDRRHRPRPAPRPQPSATQTRPTNRRPERFKLPQAAAGTALLALAWCLPSSALAAVERVKFQSGNQYLILEFLRDDLVHFEVSAKGPGPDAATALATSPQVAKTNYAGPASFTKSGPGGTTLNTAEMKVVVDPGNLCLAVTDKVRGLALTTLCPLNLAQDWKGLTLAPGSMQDAYGLGEQLITPGNPDGNWTTANHQVRQPGDNYGNQMIGFNGGAAGNAQFPILYALGAGSANYALFLDQVYKQRWDFSGNPWQVETWGDQLRGYLMTGADLPNLRQDYMELTGRPPVPPKKMFGLWVSEYGFDNWQEIDDKLAALRGGGFPVDGFVLDLQWFGGVPAIGTNPSRMGSLTWDLGKFPDPAKKLAQYADQGLGVMTIEESYIDKSLPEHTDLATREFLVKQCKNGVGGACEATQPCPAAVCPPVFLSQNPWWGTGGMLDWTQDLAGDYWHDEKRQPLIADGVIGHWIDLGEPEQYSLQFGQPDWTAGVVPGKHAHAEYHNLYNFKWAQSIARGYERNNVVRRPFMMARSGASGIQRFGTSMWSADIGSNLENLAAHMNAQLHMSLSGLDYFGSDIGGFHRSALNGEDLGMVYTQWFADGLLTDIPARPHANNSACPYGQGQPSGNCHETVPDRVGDRASNLANLRQRYAMSPYLYSLAHRAWLAGEPVVPPLVYYYQADPNVRRLGSEKMLGRDLLVALVADRSAPQTRDVYLPAGDWVDYRTNEWLHSTGETFTKRPLMHNGVFSLPVFARAGALIPKMYVDEKTMNVFGKRSDGSTRDELILRAYAAPLPSGFTLYEDDGQTQAYLGGAVRTTRLSQQLAADGSSAAVTIAAAEGNYQGAPEARAAVVELVTHGQQATGVSLNGSPLPALATPAALDTAASGWVNAGGNLILAKSGSGPVTAARTFVFALKPAPEEVTAAFQCRNGTTVWRQSVYAVGNVPALGNWNAAQALALTPNGPYPVWTSGKVTLPPGTNVEWKCIKRAETGDISQVDLWQPGDNNTLQTPAVGDAGVTSGDFKGGPSPVAANFVCDNGTTTWGQSVYVAGAGDRLGNWDPSKAVKLSPTTYPRWTGTLANLPAGKQLAWKCLKRPEGGAQPVVWQPGNNNILVTPAGGAVTTSGNFQP</sequence>
<dbReference type="SUPFAM" id="SSF74650">
    <property type="entry name" value="Galactose mutarotase-like"/>
    <property type="match status" value="1"/>
</dbReference>
<dbReference type="InterPro" id="IPR011013">
    <property type="entry name" value="Gal_mutarotase_sf_dom"/>
</dbReference>
<dbReference type="Pfam" id="PF17137">
    <property type="entry name" value="DUF5110"/>
    <property type="match status" value="1"/>
</dbReference>
<accession>A0A2K8U964</accession>
<dbReference type="Gene3D" id="3.20.20.80">
    <property type="entry name" value="Glycosidases"/>
    <property type="match status" value="1"/>
</dbReference>
<dbReference type="Gene3D" id="2.60.40.1760">
    <property type="entry name" value="glycosyl hydrolase (family 31)"/>
    <property type="match status" value="1"/>
</dbReference>
<dbReference type="InterPro" id="IPR013780">
    <property type="entry name" value="Glyco_hydro_b"/>
</dbReference>
<gene>
    <name evidence="4" type="ORF">THSYN_15015</name>
</gene>
<dbReference type="PROSITE" id="PS51166">
    <property type="entry name" value="CBM20"/>
    <property type="match status" value="2"/>
</dbReference>
<dbReference type="Pfam" id="PF21365">
    <property type="entry name" value="Glyco_hydro_31_3rd"/>
    <property type="match status" value="1"/>
</dbReference>
<dbReference type="KEGG" id="tsy:THSYN_15015"/>
<dbReference type="InterPro" id="IPR051816">
    <property type="entry name" value="Glycosyl_Hydrolase_31"/>
</dbReference>
<dbReference type="SMART" id="SM01065">
    <property type="entry name" value="CBM_2"/>
    <property type="match status" value="2"/>
</dbReference>
<dbReference type="InterPro" id="IPR013784">
    <property type="entry name" value="Carb-bd-like_fold"/>
</dbReference>
<feature type="region of interest" description="Disordered" evidence="2">
    <location>
        <begin position="1"/>
        <end position="37"/>
    </location>
</feature>
<dbReference type="SUPFAM" id="SSF51011">
    <property type="entry name" value="Glycosyl hydrolase domain"/>
    <property type="match status" value="1"/>
</dbReference>
<dbReference type="SUPFAM" id="SSF49452">
    <property type="entry name" value="Starch-binding domain-like"/>
    <property type="match status" value="2"/>
</dbReference>
<dbReference type="Proteomes" id="UP000232638">
    <property type="component" value="Chromosome"/>
</dbReference>
<dbReference type="GO" id="GO:0005975">
    <property type="term" value="P:carbohydrate metabolic process"/>
    <property type="evidence" value="ECO:0007669"/>
    <property type="project" value="InterPro"/>
</dbReference>
<dbReference type="InterPro" id="IPR000322">
    <property type="entry name" value="Glyco_hydro_31_TIM"/>
</dbReference>
<evidence type="ECO:0000313" key="5">
    <source>
        <dbReference type="Proteomes" id="UP000232638"/>
    </source>
</evidence>
<dbReference type="AlphaFoldDB" id="A0A2K8U964"/>